<dbReference type="STRING" id="33528.ENSGAFP00000026197"/>
<organism evidence="4 5">
    <name type="scientific">Gambusia affinis</name>
    <name type="common">Western mosquitofish</name>
    <name type="synonym">Heterandria affinis</name>
    <dbReference type="NCBI Taxonomy" id="33528"/>
    <lineage>
        <taxon>Eukaryota</taxon>
        <taxon>Metazoa</taxon>
        <taxon>Chordata</taxon>
        <taxon>Craniata</taxon>
        <taxon>Vertebrata</taxon>
        <taxon>Euteleostomi</taxon>
        <taxon>Actinopterygii</taxon>
        <taxon>Neopterygii</taxon>
        <taxon>Teleostei</taxon>
        <taxon>Neoteleostei</taxon>
        <taxon>Acanthomorphata</taxon>
        <taxon>Ovalentaria</taxon>
        <taxon>Atherinomorphae</taxon>
        <taxon>Cyprinodontiformes</taxon>
        <taxon>Poeciliidae</taxon>
        <taxon>Poeciliinae</taxon>
        <taxon>Gambusia</taxon>
    </lineage>
</organism>
<evidence type="ECO:0000313" key="5">
    <source>
        <dbReference type="Proteomes" id="UP000250572"/>
    </source>
</evidence>
<accession>A0A315W419</accession>
<dbReference type="GO" id="GO:0005737">
    <property type="term" value="C:cytoplasm"/>
    <property type="evidence" value="ECO:0007669"/>
    <property type="project" value="TreeGrafter"/>
</dbReference>
<reference evidence="4 5" key="1">
    <citation type="journal article" date="2018" name="G3 (Bethesda)">
        <title>A High-Quality Reference Genome for the Invasive Mosquitofish Gambusia affinis Using a Chicago Library.</title>
        <authorList>
            <person name="Hoffberg S.L."/>
            <person name="Troendle N.J."/>
            <person name="Glenn T.C."/>
            <person name="Mahmud O."/>
            <person name="Louha S."/>
            <person name="Chalopin D."/>
            <person name="Bennetzen J.L."/>
            <person name="Mauricio R."/>
        </authorList>
    </citation>
    <scope>NUCLEOTIDE SEQUENCE [LARGE SCALE GENOMIC DNA]</scope>
    <source>
        <strain evidence="4">NE01/NJP1002.9</strain>
        <tissue evidence="4">Muscle</tissue>
    </source>
</reference>
<dbReference type="EMBL" id="NHOQ01000347">
    <property type="protein sequence ID" value="PWA30730.1"/>
    <property type="molecule type" value="Genomic_DNA"/>
</dbReference>
<dbReference type="InterPro" id="IPR039034">
    <property type="entry name" value="INPP4"/>
</dbReference>
<keyword evidence="1" id="KW-0378">Hydrolase</keyword>
<dbReference type="AlphaFoldDB" id="A0A315W419"/>
<evidence type="ECO:0000256" key="2">
    <source>
        <dbReference type="ARBA" id="ARBA00023098"/>
    </source>
</evidence>
<feature type="region of interest" description="Disordered" evidence="3">
    <location>
        <begin position="1149"/>
        <end position="1169"/>
    </location>
</feature>
<evidence type="ECO:0000256" key="3">
    <source>
        <dbReference type="SAM" id="MobiDB-lite"/>
    </source>
</evidence>
<keyword evidence="5" id="KW-1185">Reference proteome</keyword>
<feature type="region of interest" description="Disordered" evidence="3">
    <location>
        <begin position="710"/>
        <end position="731"/>
    </location>
</feature>
<comment type="caution">
    <text evidence="4">The sequence shown here is derived from an EMBL/GenBank/DDBJ whole genome shotgun (WGS) entry which is preliminary data.</text>
</comment>
<dbReference type="Proteomes" id="UP000250572">
    <property type="component" value="Unassembled WGS sequence"/>
</dbReference>
<proteinExistence type="predicted"/>
<dbReference type="GO" id="GO:0016316">
    <property type="term" value="F:phosphatidylinositol-3,4-bisphosphate 4-phosphatase activity"/>
    <property type="evidence" value="ECO:0007669"/>
    <property type="project" value="InterPro"/>
</dbReference>
<sequence length="1215" mass="135599">MDGWTDGRTDILRSKDVQDLLHLYVCQHTCMNLFGPMRNFIDPGSVSFLQSSFLGSATFSIGDLLRAKDGRLTLSLSKCHCEIGWHSEDLVSWSLKTSRQISGAVFGFIVVRKDTRKRGEQRWTASSGSQSSPSYVRSHGFLPSLLFSPSCVIPPTSPQTAGWHAAASVFSSWSGTEHIKDGSSDGVCPAGTVVVSRLKMGEVEEADHIATDSSSQKCPLVCEPADQPCIDREDYALTGPDSYHFPQLPSSPAPVVLMHPYSFALCSFTVFRNPVCKVYRFQTVDSKWMLVREQMEECTLSFTIPKQLMSLYIQEDRSRLQDLEELGELSPHWDNLRKEVVMRYGGIISSYQETLAELEKISDCTADLFNQCSMHCNNIQTILIPLLTQRESNPPRCLQHVGNCGLGTQKGSFKPSCCKAQKSLEFIPINLHTQRMRKFSPGPVRTGPDRGVIHSSAVAFLNAHSTRLKKNPVRFEKCNVDKKKRIKDALYDIITVGAPAAHFQGFKCGGLQRLLSRYEAEKKSFSTAYQCIYYSPQHTAKAQEVLSTVSLLQPLITSLADQLLQAALEHSSSGLKDALKSLSDKTEQFVHTLKDELVKSALLALHAARPGFISKSQKQTPVLCHQQSQGGDLNHSPVQGLPGHSPATPVTESPVACNNVKGGDGGSLKHQDSIPHHKEYDEEEWDRVWANVAKCLNCVIAMVDKLLEGDNSKPEPAPEQQLADVITSHNPGDWREQLSPLVTRLKECVLEVVEKAKRAMTFVLLQEAVCNIPQGLHLQQRRDIVFSQALAALACGFVMRLYAGLQDKDFLRQLHLVGLVAQFESLLSTYSEEIGMLEDMEIGISDLQRVTFKITEAKADDLSDLQPSVCGRRDHFTVEVPLPQVIFQTLPEEIQEGRPLRVFPVLFNVGINEQQTIAERFGDISLQERINQKNFEILEAYYKTLREKVPLECKGQLTQTDIKELLETLGQNVVTKKRKNVEILWIAGTICRRLNGIRFTSCKSAKDRTSMSVTLEQCALLRDEHQLSKDFFVRALDCMRSRLSQGDVGHWEDPEAGAVTENKPASRHFYPIALLLVSSHLLVVEGCRIENVQKNIRCRKYAFNMLQLMAFPKCYRPPDGTYGKDSGEPDCTEEVIQLLESVLDQGDVQELQDTDPPGPGLPTPDTGRRQSSVLMLTDSGEPDSTEEVIQLLESETSLPRLLNFQKQPPQIDGSI</sequence>
<protein>
    <recommendedName>
        <fullName evidence="6">Inositol polyphosphate-4-phosphatase type II B</fullName>
    </recommendedName>
</protein>
<evidence type="ECO:0000256" key="1">
    <source>
        <dbReference type="ARBA" id="ARBA00022801"/>
    </source>
</evidence>
<feature type="region of interest" description="Disordered" evidence="3">
    <location>
        <begin position="623"/>
        <end position="646"/>
    </location>
</feature>
<dbReference type="PANTHER" id="PTHR12187:SF3">
    <property type="entry name" value="INOSITOL POLYPHOSPHATE 4-PHOSPHATASE TYPE II"/>
    <property type="match status" value="1"/>
</dbReference>
<keyword evidence="2" id="KW-0443">Lipid metabolism</keyword>
<dbReference type="Gene3D" id="6.10.250.230">
    <property type="match status" value="1"/>
</dbReference>
<gene>
    <name evidence="4" type="ORF">CCH79_00009190</name>
</gene>
<evidence type="ECO:0000313" key="4">
    <source>
        <dbReference type="EMBL" id="PWA30730.1"/>
    </source>
</evidence>
<evidence type="ECO:0008006" key="6">
    <source>
        <dbReference type="Google" id="ProtNLM"/>
    </source>
</evidence>
<dbReference type="PANTHER" id="PTHR12187">
    <property type="entry name" value="AGAP000124-PA"/>
    <property type="match status" value="1"/>
</dbReference>
<name>A0A315W419_GAMAF</name>